<dbReference type="InterPro" id="IPR000626">
    <property type="entry name" value="Ubiquitin-like_dom"/>
</dbReference>
<reference evidence="4 5" key="1">
    <citation type="submission" date="2024-09" db="EMBL/GenBank/DDBJ databases">
        <title>Chromosome-scale assembly of Riccia fluitans.</title>
        <authorList>
            <person name="Paukszto L."/>
            <person name="Sawicki J."/>
            <person name="Karawczyk K."/>
            <person name="Piernik-Szablinska J."/>
            <person name="Szczecinska M."/>
            <person name="Mazdziarz M."/>
        </authorList>
    </citation>
    <scope>NUCLEOTIDE SEQUENCE [LARGE SCALE GENOMIC DNA]</scope>
    <source>
        <strain evidence="4">Rf_01</strain>
        <tissue evidence="4">Aerial parts of the thallus</tissue>
    </source>
</reference>
<dbReference type="InterPro" id="IPR015940">
    <property type="entry name" value="UBA"/>
</dbReference>
<dbReference type="SMART" id="SM00165">
    <property type="entry name" value="UBA"/>
    <property type="match status" value="3"/>
</dbReference>
<accession>A0ABD1YN63</accession>
<comment type="caution">
    <text evidence="4">The sequence shown here is derived from an EMBL/GenBank/DDBJ whole genome shotgun (WGS) entry which is preliminary data.</text>
</comment>
<dbReference type="PANTHER" id="PTHR12948:SF3">
    <property type="entry name" value="NEDD8 ULTIMATE BUSTER 1"/>
    <property type="match status" value="1"/>
</dbReference>
<name>A0ABD1YN63_9MARC</name>
<sequence>MEEKGKGVAGPSRRLACLRVAGAWSGLIEVPLEEWTVKDLRTEVGRMSGFSVESINLISAGRILKDTQAGVLKGIGLGENSKLLVTRIGGEQALAIIKERERSERIARIKAAADAMAKRSNSDGFSADDYDMQLENQSGERLRFNSEDDRRALMMGLMLHAKAQNLVKQLQFTEALEVLAMAEESFSLCDRKILEAVDNVALLHLDTVWCLFMLRDIDRLAVARERLSMARDGLSRSHGRNLERLRVLQGGFCPELAVYVRLELLEGVVAYHSGRSEAARQSLISAQQKYQQLQVSDEAVAQLASMGFSTIESRRALRMSGQDVQRAVEFVMEEERKKMEKAEEDRRRRRERREQRKYGKTRGGKAVDMTMLNELASIGYDRQVVAEALRQSDNAVQVALDMLSNPATFAALQVSLVATESLKSSSKPVDEESLAMLMSMGFERDQAIRALRGSANSDEAIERLIQQRSLDGQSTSTHVGESPDSSAAASDAPSTENTDDAGSDFGGSDTPPVEVQARDEEMETEIAANLSGDPLAEYDLEVDKEGEAISAYLVLVDSLLKVSA</sequence>
<protein>
    <recommendedName>
        <fullName evidence="6">NEDD8 ultimate buster 1</fullName>
    </recommendedName>
</protein>
<dbReference type="PANTHER" id="PTHR12948">
    <property type="entry name" value="NEDD8 ULTIMATE BUSTER-1 BS4 PROTEIN"/>
    <property type="match status" value="1"/>
</dbReference>
<evidence type="ECO:0000256" key="1">
    <source>
        <dbReference type="SAM" id="MobiDB-lite"/>
    </source>
</evidence>
<keyword evidence="5" id="KW-1185">Reference proteome</keyword>
<dbReference type="InterPro" id="IPR039749">
    <property type="entry name" value="NUB1"/>
</dbReference>
<feature type="compositionally biased region" description="Polar residues" evidence="1">
    <location>
        <begin position="468"/>
        <end position="479"/>
    </location>
</feature>
<dbReference type="GO" id="GO:0031593">
    <property type="term" value="F:polyubiquitin modification-dependent protein binding"/>
    <property type="evidence" value="ECO:0007669"/>
    <property type="project" value="UniProtKB-ARBA"/>
</dbReference>
<evidence type="ECO:0000259" key="2">
    <source>
        <dbReference type="PROSITE" id="PS50030"/>
    </source>
</evidence>
<evidence type="ECO:0000259" key="3">
    <source>
        <dbReference type="PROSITE" id="PS50053"/>
    </source>
</evidence>
<feature type="region of interest" description="Disordered" evidence="1">
    <location>
        <begin position="336"/>
        <end position="364"/>
    </location>
</feature>
<feature type="compositionally biased region" description="Low complexity" evidence="1">
    <location>
        <begin position="482"/>
        <end position="494"/>
    </location>
</feature>
<feature type="domain" description="UBA" evidence="2">
    <location>
        <begin position="294"/>
        <end position="334"/>
    </location>
</feature>
<dbReference type="Gene3D" id="1.10.8.10">
    <property type="entry name" value="DNA helicase RuvA subunit, C-terminal domain"/>
    <property type="match status" value="3"/>
</dbReference>
<evidence type="ECO:0000313" key="5">
    <source>
        <dbReference type="Proteomes" id="UP001605036"/>
    </source>
</evidence>
<dbReference type="EMBL" id="JBHFFA010000004">
    <property type="protein sequence ID" value="KAL2632033.1"/>
    <property type="molecule type" value="Genomic_DNA"/>
</dbReference>
<dbReference type="InterPro" id="IPR009060">
    <property type="entry name" value="UBA-like_sf"/>
</dbReference>
<feature type="domain" description="UBA" evidence="2">
    <location>
        <begin position="366"/>
        <end position="406"/>
    </location>
</feature>
<dbReference type="Proteomes" id="UP001605036">
    <property type="component" value="Unassembled WGS sequence"/>
</dbReference>
<feature type="compositionally biased region" description="Basic and acidic residues" evidence="1">
    <location>
        <begin position="336"/>
        <end position="357"/>
    </location>
</feature>
<evidence type="ECO:0000313" key="4">
    <source>
        <dbReference type="EMBL" id="KAL2632033.1"/>
    </source>
</evidence>
<organism evidence="4 5">
    <name type="scientific">Riccia fluitans</name>
    <dbReference type="NCBI Taxonomy" id="41844"/>
    <lineage>
        <taxon>Eukaryota</taxon>
        <taxon>Viridiplantae</taxon>
        <taxon>Streptophyta</taxon>
        <taxon>Embryophyta</taxon>
        <taxon>Marchantiophyta</taxon>
        <taxon>Marchantiopsida</taxon>
        <taxon>Marchantiidae</taxon>
        <taxon>Marchantiales</taxon>
        <taxon>Ricciaceae</taxon>
        <taxon>Riccia</taxon>
    </lineage>
</organism>
<feature type="domain" description="Ubiquitin-like" evidence="3">
    <location>
        <begin position="36"/>
        <end position="90"/>
    </location>
</feature>
<dbReference type="PROSITE" id="PS50053">
    <property type="entry name" value="UBIQUITIN_2"/>
    <property type="match status" value="1"/>
</dbReference>
<proteinExistence type="predicted"/>
<dbReference type="AlphaFoldDB" id="A0ABD1YN63"/>
<dbReference type="SUPFAM" id="SSF46934">
    <property type="entry name" value="UBA-like"/>
    <property type="match status" value="3"/>
</dbReference>
<feature type="region of interest" description="Disordered" evidence="1">
    <location>
        <begin position="468"/>
        <end position="522"/>
    </location>
</feature>
<dbReference type="PROSITE" id="PS50030">
    <property type="entry name" value="UBA"/>
    <property type="match status" value="3"/>
</dbReference>
<gene>
    <name evidence="4" type="ORF">R1flu_016719</name>
</gene>
<dbReference type="Pfam" id="PF00627">
    <property type="entry name" value="UBA"/>
    <property type="match status" value="1"/>
</dbReference>
<feature type="domain" description="UBA" evidence="2">
    <location>
        <begin position="428"/>
        <end position="467"/>
    </location>
</feature>
<evidence type="ECO:0008006" key="6">
    <source>
        <dbReference type="Google" id="ProtNLM"/>
    </source>
</evidence>
<dbReference type="Pfam" id="PF22562">
    <property type="entry name" value="UBA_7"/>
    <property type="match status" value="1"/>
</dbReference>